<feature type="non-terminal residue" evidence="12">
    <location>
        <position position="133"/>
    </location>
</feature>
<evidence type="ECO:0000256" key="10">
    <source>
        <dbReference type="RuleBase" id="RU000304"/>
    </source>
</evidence>
<evidence type="ECO:0000259" key="11">
    <source>
        <dbReference type="PROSITE" id="PS50011"/>
    </source>
</evidence>
<evidence type="ECO:0000256" key="1">
    <source>
        <dbReference type="ARBA" id="ARBA00012513"/>
    </source>
</evidence>
<evidence type="ECO:0000256" key="5">
    <source>
        <dbReference type="ARBA" id="ARBA00022777"/>
    </source>
</evidence>
<evidence type="ECO:0000256" key="4">
    <source>
        <dbReference type="ARBA" id="ARBA00022741"/>
    </source>
</evidence>
<evidence type="ECO:0000313" key="12">
    <source>
        <dbReference type="EMBL" id="EGB03294.1"/>
    </source>
</evidence>
<dbReference type="EC" id="2.7.11.1" evidence="1"/>
<dbReference type="KEGG" id="aaf:AURANDRAFT_16398"/>
<keyword evidence="6 9" id="KW-0067">ATP-binding</keyword>
<comment type="catalytic activity">
    <reaction evidence="7">
        <text>L-threonyl-[protein] + ATP = O-phospho-L-threonyl-[protein] + ADP + H(+)</text>
        <dbReference type="Rhea" id="RHEA:46608"/>
        <dbReference type="Rhea" id="RHEA-COMP:11060"/>
        <dbReference type="Rhea" id="RHEA-COMP:11605"/>
        <dbReference type="ChEBI" id="CHEBI:15378"/>
        <dbReference type="ChEBI" id="CHEBI:30013"/>
        <dbReference type="ChEBI" id="CHEBI:30616"/>
        <dbReference type="ChEBI" id="CHEBI:61977"/>
        <dbReference type="ChEBI" id="CHEBI:456216"/>
        <dbReference type="EC" id="2.7.11.1"/>
    </reaction>
</comment>
<evidence type="ECO:0000256" key="8">
    <source>
        <dbReference type="ARBA" id="ARBA00048679"/>
    </source>
</evidence>
<dbReference type="GO" id="GO:0007165">
    <property type="term" value="P:signal transduction"/>
    <property type="evidence" value="ECO:0007669"/>
    <property type="project" value="TreeGrafter"/>
</dbReference>
<dbReference type="InParanoid" id="F0YNM1"/>
<keyword evidence="13" id="KW-1185">Reference proteome</keyword>
<dbReference type="PROSITE" id="PS00107">
    <property type="entry name" value="PROTEIN_KINASE_ATP"/>
    <property type="match status" value="1"/>
</dbReference>
<dbReference type="PROSITE" id="PS00108">
    <property type="entry name" value="PROTEIN_KINASE_ST"/>
    <property type="match status" value="1"/>
</dbReference>
<dbReference type="Pfam" id="PF00069">
    <property type="entry name" value="Pkinase"/>
    <property type="match status" value="1"/>
</dbReference>
<comment type="catalytic activity">
    <reaction evidence="8">
        <text>L-seryl-[protein] + ATP = O-phospho-L-seryl-[protein] + ADP + H(+)</text>
        <dbReference type="Rhea" id="RHEA:17989"/>
        <dbReference type="Rhea" id="RHEA-COMP:9863"/>
        <dbReference type="Rhea" id="RHEA-COMP:11604"/>
        <dbReference type="ChEBI" id="CHEBI:15378"/>
        <dbReference type="ChEBI" id="CHEBI:29999"/>
        <dbReference type="ChEBI" id="CHEBI:30616"/>
        <dbReference type="ChEBI" id="CHEBI:83421"/>
        <dbReference type="ChEBI" id="CHEBI:456216"/>
        <dbReference type="EC" id="2.7.11.1"/>
    </reaction>
</comment>
<feature type="binding site" evidence="9">
    <location>
        <position position="32"/>
    </location>
    <ligand>
        <name>ATP</name>
        <dbReference type="ChEBI" id="CHEBI:30616"/>
    </ligand>
</feature>
<evidence type="ECO:0000256" key="7">
    <source>
        <dbReference type="ARBA" id="ARBA00047899"/>
    </source>
</evidence>
<dbReference type="PANTHER" id="PTHR43895:SF32">
    <property type="entry name" value="SERINE_THREONINE-PROTEIN KINASE CHK1"/>
    <property type="match status" value="1"/>
</dbReference>
<dbReference type="GO" id="GO:0004674">
    <property type="term" value="F:protein serine/threonine kinase activity"/>
    <property type="evidence" value="ECO:0007669"/>
    <property type="project" value="UniProtKB-KW"/>
</dbReference>
<dbReference type="EMBL" id="GL833178">
    <property type="protein sequence ID" value="EGB03294.1"/>
    <property type="molecule type" value="Genomic_DNA"/>
</dbReference>
<feature type="domain" description="Protein kinase" evidence="11">
    <location>
        <begin position="3"/>
        <end position="133"/>
    </location>
</feature>
<dbReference type="RefSeq" id="XP_009042011.1">
    <property type="nucleotide sequence ID" value="XM_009043763.1"/>
</dbReference>
<dbReference type="Gene3D" id="1.10.510.10">
    <property type="entry name" value="Transferase(Phosphotransferase) domain 1"/>
    <property type="match status" value="1"/>
</dbReference>
<accession>F0YNM1</accession>
<dbReference type="PANTHER" id="PTHR43895">
    <property type="entry name" value="CALCIUM/CALMODULIN-DEPENDENT PROTEIN KINASE KINASE-RELATED"/>
    <property type="match status" value="1"/>
</dbReference>
<dbReference type="PROSITE" id="PS50011">
    <property type="entry name" value="PROTEIN_KINASE_DOM"/>
    <property type="match status" value="1"/>
</dbReference>
<dbReference type="GO" id="GO:0005524">
    <property type="term" value="F:ATP binding"/>
    <property type="evidence" value="ECO:0007669"/>
    <property type="project" value="UniProtKB-UniRule"/>
</dbReference>
<dbReference type="GeneID" id="20218657"/>
<keyword evidence="2 10" id="KW-0723">Serine/threonine-protein kinase</keyword>
<keyword evidence="5" id="KW-0418">Kinase</keyword>
<sequence>DNYVVGALIGRGAFSCLFVAEDRRRDETVVLKVTDTTEKTHEIICEREAIILKNLAHPNVVELYARHAKVAGRYDVAALEYLRGPTLDAVGEAIGALREGFVRSVAMDLCGALRYLHAHGVLHRDLKPDNVVL</sequence>
<keyword evidence="3" id="KW-0808">Transferase</keyword>
<dbReference type="SMART" id="SM00220">
    <property type="entry name" value="S_TKc"/>
    <property type="match status" value="1"/>
</dbReference>
<dbReference type="InterPro" id="IPR000719">
    <property type="entry name" value="Prot_kinase_dom"/>
</dbReference>
<dbReference type="eggNOG" id="KOG0583">
    <property type="taxonomic scope" value="Eukaryota"/>
</dbReference>
<dbReference type="InterPro" id="IPR011009">
    <property type="entry name" value="Kinase-like_dom_sf"/>
</dbReference>
<evidence type="ECO:0000256" key="6">
    <source>
        <dbReference type="ARBA" id="ARBA00022840"/>
    </source>
</evidence>
<proteinExistence type="inferred from homology"/>
<dbReference type="OrthoDB" id="193931at2759"/>
<evidence type="ECO:0000256" key="3">
    <source>
        <dbReference type="ARBA" id="ARBA00022679"/>
    </source>
</evidence>
<evidence type="ECO:0000256" key="9">
    <source>
        <dbReference type="PROSITE-ProRule" id="PRU10141"/>
    </source>
</evidence>
<dbReference type="InterPro" id="IPR017441">
    <property type="entry name" value="Protein_kinase_ATP_BS"/>
</dbReference>
<reference evidence="12 13" key="1">
    <citation type="journal article" date="2011" name="Proc. Natl. Acad. Sci. U.S.A.">
        <title>Niche of harmful alga Aureococcus anophagefferens revealed through ecogenomics.</title>
        <authorList>
            <person name="Gobler C.J."/>
            <person name="Berry D.L."/>
            <person name="Dyhrman S.T."/>
            <person name="Wilhelm S.W."/>
            <person name="Salamov A."/>
            <person name="Lobanov A.V."/>
            <person name="Zhang Y."/>
            <person name="Collier J.L."/>
            <person name="Wurch L.L."/>
            <person name="Kustka A.B."/>
            <person name="Dill B.D."/>
            <person name="Shah M."/>
            <person name="VerBerkmoes N.C."/>
            <person name="Kuo A."/>
            <person name="Terry A."/>
            <person name="Pangilinan J."/>
            <person name="Lindquist E.A."/>
            <person name="Lucas S."/>
            <person name="Paulsen I.T."/>
            <person name="Hattenrath-Lehmann T.K."/>
            <person name="Talmage S.C."/>
            <person name="Walker E.A."/>
            <person name="Koch F."/>
            <person name="Burson A.M."/>
            <person name="Marcoval M.A."/>
            <person name="Tang Y.Z."/>
            <person name="Lecleir G.R."/>
            <person name="Coyne K.J."/>
            <person name="Berg G.M."/>
            <person name="Bertrand E.M."/>
            <person name="Saito M.A."/>
            <person name="Gladyshev V.N."/>
            <person name="Grigoriev I.V."/>
        </authorList>
    </citation>
    <scope>NUCLEOTIDE SEQUENCE [LARGE SCALE GENOMIC DNA]</scope>
    <source>
        <strain evidence="13">CCMP 1984</strain>
    </source>
</reference>
<name>F0YNM1_AURAN</name>
<dbReference type="AlphaFoldDB" id="F0YNM1"/>
<dbReference type="InterPro" id="IPR008271">
    <property type="entry name" value="Ser/Thr_kinase_AS"/>
</dbReference>
<dbReference type="Proteomes" id="UP000002729">
    <property type="component" value="Unassembled WGS sequence"/>
</dbReference>
<dbReference type="SUPFAM" id="SSF56112">
    <property type="entry name" value="Protein kinase-like (PK-like)"/>
    <property type="match status" value="1"/>
</dbReference>
<organism evidence="13">
    <name type="scientific">Aureococcus anophagefferens</name>
    <name type="common">Harmful bloom alga</name>
    <dbReference type="NCBI Taxonomy" id="44056"/>
    <lineage>
        <taxon>Eukaryota</taxon>
        <taxon>Sar</taxon>
        <taxon>Stramenopiles</taxon>
        <taxon>Ochrophyta</taxon>
        <taxon>Pelagophyceae</taxon>
        <taxon>Pelagomonadales</taxon>
        <taxon>Pelagomonadaceae</taxon>
        <taxon>Aureococcus</taxon>
    </lineage>
</organism>
<keyword evidence="4 9" id="KW-0547">Nucleotide-binding</keyword>
<protein>
    <recommendedName>
        <fullName evidence="1">non-specific serine/threonine protein kinase</fullName>
        <ecNumber evidence="1">2.7.11.1</ecNumber>
    </recommendedName>
</protein>
<feature type="non-terminal residue" evidence="12">
    <location>
        <position position="1"/>
    </location>
</feature>
<gene>
    <name evidence="12" type="ORF">AURANDRAFT_16398</name>
</gene>
<comment type="similarity">
    <text evidence="10">Belongs to the protein kinase superfamily.</text>
</comment>
<evidence type="ECO:0000313" key="13">
    <source>
        <dbReference type="Proteomes" id="UP000002729"/>
    </source>
</evidence>
<evidence type="ECO:0000256" key="2">
    <source>
        <dbReference type="ARBA" id="ARBA00022527"/>
    </source>
</evidence>